<proteinExistence type="predicted"/>
<sequence>MTKYQALFQEMLRENEILLKKFRNIHDKYVEHPEIWQTEFNAIGSEVVDLIRIYEKKLCGKSESGQYGKFSGGLSDKFWGAIRLIFPKIDFVGVRIS</sequence>
<dbReference type="EMBL" id="LBPN01000008">
    <property type="protein sequence ID" value="KKP59323.1"/>
    <property type="molecule type" value="Genomic_DNA"/>
</dbReference>
<name>A0A0G0AQR0_9BACT</name>
<protein>
    <submittedName>
        <fullName evidence="1">Uncharacterized protein</fullName>
    </submittedName>
</protein>
<dbReference type="STRING" id="1618434.UR52_C0008G0033"/>
<organism evidence="1 2">
    <name type="scientific">Candidatus Gottesmanbacteria bacterium GW2011_GWA1_34_13</name>
    <dbReference type="NCBI Taxonomy" id="1618434"/>
    <lineage>
        <taxon>Bacteria</taxon>
        <taxon>Candidatus Gottesmaniibacteriota</taxon>
    </lineage>
</organism>
<accession>A0A0G0AQR0</accession>
<dbReference type="AlphaFoldDB" id="A0A0G0AQR0"/>
<reference evidence="1 2" key="1">
    <citation type="journal article" date="2015" name="Nature">
        <title>rRNA introns, odd ribosomes, and small enigmatic genomes across a large radiation of phyla.</title>
        <authorList>
            <person name="Brown C.T."/>
            <person name="Hug L.A."/>
            <person name="Thomas B.C."/>
            <person name="Sharon I."/>
            <person name="Castelle C.J."/>
            <person name="Singh A."/>
            <person name="Wilkins M.J."/>
            <person name="Williams K.H."/>
            <person name="Banfield J.F."/>
        </authorList>
    </citation>
    <scope>NUCLEOTIDE SEQUENCE [LARGE SCALE GENOMIC DNA]</scope>
</reference>
<evidence type="ECO:0000313" key="1">
    <source>
        <dbReference type="EMBL" id="KKP59323.1"/>
    </source>
</evidence>
<comment type="caution">
    <text evidence="1">The sequence shown here is derived from an EMBL/GenBank/DDBJ whole genome shotgun (WGS) entry which is preliminary data.</text>
</comment>
<evidence type="ECO:0000313" key="2">
    <source>
        <dbReference type="Proteomes" id="UP000034176"/>
    </source>
</evidence>
<gene>
    <name evidence="1" type="ORF">UR52_C0008G0033</name>
</gene>
<dbReference type="Proteomes" id="UP000034176">
    <property type="component" value="Unassembled WGS sequence"/>
</dbReference>